<accession>A0ABP1Q1Z1</accession>
<feature type="transmembrane region" description="Helical" evidence="1">
    <location>
        <begin position="12"/>
        <end position="41"/>
    </location>
</feature>
<name>A0ABP1Q1Z1_9HEXA</name>
<feature type="transmembrane region" description="Helical" evidence="1">
    <location>
        <begin position="96"/>
        <end position="117"/>
    </location>
</feature>
<keyword evidence="3" id="KW-1185">Reference proteome</keyword>
<evidence type="ECO:0000313" key="2">
    <source>
        <dbReference type="EMBL" id="CAL8083931.1"/>
    </source>
</evidence>
<feature type="transmembrane region" description="Helical" evidence="1">
    <location>
        <begin position="61"/>
        <end position="84"/>
    </location>
</feature>
<keyword evidence="1" id="KW-1133">Transmembrane helix</keyword>
<evidence type="ECO:0000313" key="3">
    <source>
        <dbReference type="Proteomes" id="UP001642540"/>
    </source>
</evidence>
<keyword evidence="1" id="KW-0472">Membrane</keyword>
<organism evidence="2 3">
    <name type="scientific">Orchesella dallaii</name>
    <dbReference type="NCBI Taxonomy" id="48710"/>
    <lineage>
        <taxon>Eukaryota</taxon>
        <taxon>Metazoa</taxon>
        <taxon>Ecdysozoa</taxon>
        <taxon>Arthropoda</taxon>
        <taxon>Hexapoda</taxon>
        <taxon>Collembola</taxon>
        <taxon>Entomobryomorpha</taxon>
        <taxon>Entomobryoidea</taxon>
        <taxon>Orchesellidae</taxon>
        <taxon>Orchesellinae</taxon>
        <taxon>Orchesella</taxon>
    </lineage>
</organism>
<comment type="caution">
    <text evidence="2">The sequence shown here is derived from an EMBL/GenBank/DDBJ whole genome shotgun (WGS) entry which is preliminary data.</text>
</comment>
<dbReference type="EMBL" id="CAXLJM020000017">
    <property type="protein sequence ID" value="CAL8083931.1"/>
    <property type="molecule type" value="Genomic_DNA"/>
</dbReference>
<gene>
    <name evidence="2" type="ORF">ODALV1_LOCUS5640</name>
</gene>
<evidence type="ECO:0000256" key="1">
    <source>
        <dbReference type="SAM" id="Phobius"/>
    </source>
</evidence>
<protein>
    <submittedName>
        <fullName evidence="2">Uncharacterized protein</fullName>
    </submittedName>
</protein>
<dbReference type="Proteomes" id="UP001642540">
    <property type="component" value="Unassembled WGS sequence"/>
</dbReference>
<keyword evidence="1" id="KW-0812">Transmembrane</keyword>
<sequence>MSGRENLKLVNGVKILAVIDGVCGWFFDVFLILALFMRVVFVMVSDDPLANLTNDGRDAAFVISLSVVAIICLLLILLAVKLYLGAKNNDLRSFQIWRGVTIVLVFLHIIGLILSFICGRFDVFFSGLYIVQIGYKTYEMKLVDTFMEVLEK</sequence>
<reference evidence="2 3" key="1">
    <citation type="submission" date="2024-08" db="EMBL/GenBank/DDBJ databases">
        <authorList>
            <person name="Cucini C."/>
            <person name="Frati F."/>
        </authorList>
    </citation>
    <scope>NUCLEOTIDE SEQUENCE [LARGE SCALE GENOMIC DNA]</scope>
</reference>
<proteinExistence type="predicted"/>